<gene>
    <name evidence="3" type="ORF">WMY93_015039</name>
</gene>
<dbReference type="AlphaFoldDB" id="A0AAW0P8C8"/>
<evidence type="ECO:0000313" key="3">
    <source>
        <dbReference type="EMBL" id="KAK7910355.1"/>
    </source>
</evidence>
<feature type="signal peptide" evidence="1">
    <location>
        <begin position="1"/>
        <end position="31"/>
    </location>
</feature>
<organism evidence="3 4">
    <name type="scientific">Mugilogobius chulae</name>
    <name type="common">yellowstripe goby</name>
    <dbReference type="NCBI Taxonomy" id="88201"/>
    <lineage>
        <taxon>Eukaryota</taxon>
        <taxon>Metazoa</taxon>
        <taxon>Chordata</taxon>
        <taxon>Craniata</taxon>
        <taxon>Vertebrata</taxon>
        <taxon>Euteleostomi</taxon>
        <taxon>Actinopterygii</taxon>
        <taxon>Neopterygii</taxon>
        <taxon>Teleostei</taxon>
        <taxon>Neoteleostei</taxon>
        <taxon>Acanthomorphata</taxon>
        <taxon>Gobiaria</taxon>
        <taxon>Gobiiformes</taxon>
        <taxon>Gobioidei</taxon>
        <taxon>Gobiidae</taxon>
        <taxon>Gobionellinae</taxon>
        <taxon>Mugilogobius</taxon>
    </lineage>
</organism>
<proteinExistence type="predicted"/>
<evidence type="ECO:0000313" key="4">
    <source>
        <dbReference type="Proteomes" id="UP001460270"/>
    </source>
</evidence>
<dbReference type="InterPro" id="IPR006580">
    <property type="entry name" value="Znf_TTF"/>
</dbReference>
<protein>
    <recommendedName>
        <fullName evidence="2">TTF-type domain-containing protein</fullName>
    </recommendedName>
</protein>
<keyword evidence="4" id="KW-1185">Reference proteome</keyword>
<dbReference type="GO" id="GO:0008270">
    <property type="term" value="F:zinc ion binding"/>
    <property type="evidence" value="ECO:0007669"/>
    <property type="project" value="InterPro"/>
</dbReference>
<dbReference type="InterPro" id="IPR036875">
    <property type="entry name" value="Znf_CCHC_sf"/>
</dbReference>
<evidence type="ECO:0000259" key="2">
    <source>
        <dbReference type="SMART" id="SM00597"/>
    </source>
</evidence>
<keyword evidence="1" id="KW-0732">Signal</keyword>
<dbReference type="SUPFAM" id="SSF57756">
    <property type="entry name" value="Retrovirus zinc finger-like domains"/>
    <property type="match status" value="1"/>
</dbReference>
<dbReference type="EMBL" id="JBBPFD010000010">
    <property type="protein sequence ID" value="KAK7910355.1"/>
    <property type="molecule type" value="Genomic_DNA"/>
</dbReference>
<dbReference type="Proteomes" id="UP001460270">
    <property type="component" value="Unassembled WGS sequence"/>
</dbReference>
<feature type="domain" description="TTF-type" evidence="2">
    <location>
        <begin position="91"/>
        <end position="176"/>
    </location>
</feature>
<dbReference type="InterPro" id="IPR012337">
    <property type="entry name" value="RNaseH-like_sf"/>
</dbReference>
<accession>A0AAW0P8C8</accession>
<name>A0AAW0P8C8_9GOBI</name>
<dbReference type="PANTHER" id="PTHR45749">
    <property type="match status" value="1"/>
</dbReference>
<dbReference type="InterPro" id="IPR025398">
    <property type="entry name" value="DUF4371"/>
</dbReference>
<feature type="chain" id="PRO_5043799538" description="TTF-type domain-containing protein" evidence="1">
    <location>
        <begin position="32"/>
        <end position="981"/>
    </location>
</feature>
<dbReference type="GO" id="GO:0003676">
    <property type="term" value="F:nucleic acid binding"/>
    <property type="evidence" value="ECO:0007669"/>
    <property type="project" value="InterPro"/>
</dbReference>
<sequence>MYNALLKLAKWAVCFIAQVLVYSELAARGRGATFQSDVNMMAALGKTSVQSLLQKPFERRPLAEKLRIKESGPDQPHIKVSQEVKAKGGSYTRGFSPAWYNKKPWLAGCAEANALFCFPCLLFKTTSTDRAWCENGVRDMKHLSEKVKKHENTKIHMDNCLKLALLGKANIATQLDDGHRLAVKKHNEEVDRNRYILSKLIDCVKFCGAFELALRGHDETEASINPGIFRGLVSFASSLDTALKEHLEGATVFKGTSKTIQNELLDCMLAVTKDYIREEVKAADFIAIQADETSDVSVQCQLALVLRYLDRQHIVQERFYEFVPLDNANAESIAEVILERLNLLVPPEDKAKVIAQAYDGASVMRGASGGVQRKIMDIYHNAHYVHCYAHQINLIMQQATSPKRTTVLDDVVAHRLPRACATRWNFHSRSVNTVYEHKDDLLKCFETIRDSGSFDAVTVREAGGFVRMLGDSTFCFLLQLFHKIMPHVDMLFQQLHKRNIDPVYIKAAIQRFTDSILSIRSSMSTVSEPEERPAAKRQRTTLTPAEQHRIAIEVCDTILMHTKERFTFTQHLVSSTLLHGELFSQHAAKFPDAALVSTVETYPMLIKERLKTELSLIYENKQKPGTVLKAAELADDFVLTHKGAVGGIYPAKPKPVGNDYEPQLPSFRPSRPLRDASRCNYCQASGHWKKQCPMLKSRNRSKSFLPSAPALSCTIDKSYEAVDKDFAPFIHDAYVSLVGGEQRVPIKLLRDTGAKHSFIVESVLPFSSATETGECVLMHGMELGVIPVPRHTVMLDSEFVQGPVIVGVRPALPLPGVSLILGNDLVGSRVWPTAPLPVVTAKPHASQSGEELCPEIFPACAITRAQSRAVVADGAVKNESFPSLPALPAVFSLEEWGSGQKADPSLSVLFENLLSGVQVQSAAHGYFLQDGLLMQKWVPCYGDVVGEPTFQFVVPEKLREEFQAPETLVVEQRGSMGRNIA</sequence>
<dbReference type="PANTHER" id="PTHR45749:SF28">
    <property type="entry name" value="ZINC FINGER MYM-TYPE PROTEIN 1-LIKE-RELATED"/>
    <property type="match status" value="1"/>
</dbReference>
<dbReference type="Pfam" id="PF14291">
    <property type="entry name" value="DUF4371"/>
    <property type="match status" value="1"/>
</dbReference>
<dbReference type="SUPFAM" id="SSF53098">
    <property type="entry name" value="Ribonuclease H-like"/>
    <property type="match status" value="1"/>
</dbReference>
<evidence type="ECO:0000256" key="1">
    <source>
        <dbReference type="SAM" id="SignalP"/>
    </source>
</evidence>
<dbReference type="Gene3D" id="4.10.60.10">
    <property type="entry name" value="Zinc finger, CCHC-type"/>
    <property type="match status" value="1"/>
</dbReference>
<reference evidence="4" key="1">
    <citation type="submission" date="2024-04" db="EMBL/GenBank/DDBJ databases">
        <title>Salinicola lusitanus LLJ914,a marine bacterium isolated from the Okinawa Trough.</title>
        <authorList>
            <person name="Li J."/>
        </authorList>
    </citation>
    <scope>NUCLEOTIDE SEQUENCE [LARGE SCALE GENOMIC DNA]</scope>
</reference>
<dbReference type="SMART" id="SM00597">
    <property type="entry name" value="ZnF_TTF"/>
    <property type="match status" value="1"/>
</dbReference>
<comment type="caution">
    <text evidence="3">The sequence shown here is derived from an EMBL/GenBank/DDBJ whole genome shotgun (WGS) entry which is preliminary data.</text>
</comment>